<keyword evidence="2" id="KW-0472">Membrane</keyword>
<feature type="transmembrane region" description="Helical" evidence="2">
    <location>
        <begin position="306"/>
        <end position="327"/>
    </location>
</feature>
<organism evidence="4 5">
    <name type="scientific">Plantibacter elymi</name>
    <name type="common">nom. nud.</name>
    <dbReference type="NCBI Taxonomy" id="199708"/>
    <lineage>
        <taxon>Bacteria</taxon>
        <taxon>Bacillati</taxon>
        <taxon>Actinomycetota</taxon>
        <taxon>Actinomycetes</taxon>
        <taxon>Micrococcales</taxon>
        <taxon>Microbacteriaceae</taxon>
        <taxon>Plantibacter</taxon>
    </lineage>
</organism>
<dbReference type="Gene3D" id="1.10.260.40">
    <property type="entry name" value="lambda repressor-like DNA-binding domains"/>
    <property type="match status" value="1"/>
</dbReference>
<sequence>MSDSVSSASDLVIVDSGIRAFRHSRGWSLDTLAERSFLSPSNLSRIETGARRIALDQLIPIARALDASVDQLIEPTDDTDVVIRPRQVHERGMTVWTLANNRAPNGLGVAKMRITTPAPPAEEAGVHPGRDWFTVLTGTAELRLGERLIIVEAGDAAEFSTMIPHAIGAYGGIPVEVLTILTNDGQHAHLPDRNSSVRRQARGSDERNIPLRGIVRADGRTEGVLMSDHTHHNHGHASDNATSWRMAATATLHCLTGCAIGEVLGMVIGTALGLHNLGTVVLSIALAFVFGYALTMRGVLRAGLSWRAAIGVALAADTVSIAVMEIIDNTAMLAIPGAMDAGLTSGLFWGSLVAALALAFVVTTPVNRWLISRGKGHAVVHELHR</sequence>
<dbReference type="SUPFAM" id="SSF51182">
    <property type="entry name" value="RmlC-like cupins"/>
    <property type="match status" value="1"/>
</dbReference>
<dbReference type="SMART" id="SM00530">
    <property type="entry name" value="HTH_XRE"/>
    <property type="match status" value="1"/>
</dbReference>
<keyword evidence="2" id="KW-1133">Transmembrane helix</keyword>
<dbReference type="PROSITE" id="PS50943">
    <property type="entry name" value="HTH_CROC1"/>
    <property type="match status" value="1"/>
</dbReference>
<dbReference type="InterPro" id="IPR013096">
    <property type="entry name" value="Cupin_2"/>
</dbReference>
<keyword evidence="5" id="KW-1185">Reference proteome</keyword>
<dbReference type="InterPro" id="IPR014710">
    <property type="entry name" value="RmlC-like_jellyroll"/>
</dbReference>
<accession>A0ABY1RAM8</accession>
<evidence type="ECO:0000313" key="4">
    <source>
        <dbReference type="EMBL" id="SMQ66930.1"/>
    </source>
</evidence>
<dbReference type="PANTHER" id="PTHR46797">
    <property type="entry name" value="HTH-TYPE TRANSCRIPTIONAL REGULATOR"/>
    <property type="match status" value="1"/>
</dbReference>
<dbReference type="InterPro" id="IPR025509">
    <property type="entry name" value="DUF4396"/>
</dbReference>
<evidence type="ECO:0000313" key="5">
    <source>
        <dbReference type="Proteomes" id="UP000194464"/>
    </source>
</evidence>
<feature type="transmembrane region" description="Helical" evidence="2">
    <location>
        <begin position="263"/>
        <end position="294"/>
    </location>
</feature>
<dbReference type="Gene3D" id="2.60.120.10">
    <property type="entry name" value="Jelly Rolls"/>
    <property type="match status" value="1"/>
</dbReference>
<dbReference type="SUPFAM" id="SSF47413">
    <property type="entry name" value="lambda repressor-like DNA-binding domains"/>
    <property type="match status" value="1"/>
</dbReference>
<dbReference type="EMBL" id="FXWJ01000002">
    <property type="protein sequence ID" value="SMQ66930.1"/>
    <property type="molecule type" value="Genomic_DNA"/>
</dbReference>
<dbReference type="RefSeq" id="WP_369821874.1">
    <property type="nucleotide sequence ID" value="NZ_FXWJ01000002.1"/>
</dbReference>
<dbReference type="Pfam" id="PF07883">
    <property type="entry name" value="Cupin_2"/>
    <property type="match status" value="1"/>
</dbReference>
<evidence type="ECO:0000256" key="1">
    <source>
        <dbReference type="ARBA" id="ARBA00023125"/>
    </source>
</evidence>
<comment type="caution">
    <text evidence="4">The sequence shown here is derived from an EMBL/GenBank/DDBJ whole genome shotgun (WGS) entry which is preliminary data.</text>
</comment>
<dbReference type="InterPro" id="IPR011051">
    <property type="entry name" value="RmlC_Cupin_sf"/>
</dbReference>
<reference evidence="4 5" key="1">
    <citation type="submission" date="2017-04" db="EMBL/GenBank/DDBJ databases">
        <authorList>
            <person name="Varghese N."/>
            <person name="Submissions S."/>
        </authorList>
    </citation>
    <scope>NUCLEOTIDE SEQUENCE [LARGE SCALE GENOMIC DNA]</scope>
    <source>
        <strain evidence="4 5">VKM Ac-1784</strain>
    </source>
</reference>
<dbReference type="CDD" id="cd02209">
    <property type="entry name" value="cupin_XRE_C"/>
    <property type="match status" value="1"/>
</dbReference>
<feature type="domain" description="HTH cro/C1-type" evidence="3">
    <location>
        <begin position="18"/>
        <end position="72"/>
    </location>
</feature>
<dbReference type="Pfam" id="PF13560">
    <property type="entry name" value="HTH_31"/>
    <property type="match status" value="1"/>
</dbReference>
<evidence type="ECO:0000259" key="3">
    <source>
        <dbReference type="PROSITE" id="PS50943"/>
    </source>
</evidence>
<dbReference type="InterPro" id="IPR050807">
    <property type="entry name" value="TransReg_Diox_bact_type"/>
</dbReference>
<protein>
    <submittedName>
        <fullName evidence="4">Cupin domain-containing protein</fullName>
    </submittedName>
</protein>
<dbReference type="InterPro" id="IPR010982">
    <property type="entry name" value="Lambda_DNA-bd_dom_sf"/>
</dbReference>
<keyword evidence="2" id="KW-0812">Transmembrane</keyword>
<proteinExistence type="predicted"/>
<dbReference type="CDD" id="cd00093">
    <property type="entry name" value="HTH_XRE"/>
    <property type="match status" value="1"/>
</dbReference>
<evidence type="ECO:0000256" key="2">
    <source>
        <dbReference type="SAM" id="Phobius"/>
    </source>
</evidence>
<dbReference type="Proteomes" id="UP000194464">
    <property type="component" value="Unassembled WGS sequence"/>
</dbReference>
<keyword evidence="1" id="KW-0238">DNA-binding</keyword>
<gene>
    <name evidence="4" type="ORF">SAMN06295909_1342</name>
</gene>
<dbReference type="PANTHER" id="PTHR46797:SF1">
    <property type="entry name" value="METHYLPHOSPHONATE SYNTHASE"/>
    <property type="match status" value="1"/>
</dbReference>
<name>A0ABY1RAM8_9MICO</name>
<dbReference type="Pfam" id="PF14342">
    <property type="entry name" value="DUF4396"/>
    <property type="match status" value="1"/>
</dbReference>
<feature type="transmembrane region" description="Helical" evidence="2">
    <location>
        <begin position="347"/>
        <end position="366"/>
    </location>
</feature>
<dbReference type="InterPro" id="IPR001387">
    <property type="entry name" value="Cro/C1-type_HTH"/>
</dbReference>